<evidence type="ECO:0000313" key="3">
    <source>
        <dbReference type="EMBL" id="QMI50512.1"/>
    </source>
</evidence>
<dbReference type="PROSITE" id="PS51411">
    <property type="entry name" value="PSP1_C"/>
    <property type="match status" value="1"/>
</dbReference>
<evidence type="ECO:0000313" key="6">
    <source>
        <dbReference type="Proteomes" id="UP000308186"/>
    </source>
</evidence>
<evidence type="ECO:0000259" key="1">
    <source>
        <dbReference type="PROSITE" id="PS51411"/>
    </source>
</evidence>
<dbReference type="RefSeq" id="WP_037601965.1">
    <property type="nucleotide sequence ID" value="NZ_CP054153.1"/>
</dbReference>
<organism evidence="2 5">
    <name type="scientific">Streptococcus salivarius</name>
    <dbReference type="NCBI Taxonomy" id="1304"/>
    <lineage>
        <taxon>Bacteria</taxon>
        <taxon>Bacillati</taxon>
        <taxon>Bacillota</taxon>
        <taxon>Bacilli</taxon>
        <taxon>Lactobacillales</taxon>
        <taxon>Streptococcaceae</taxon>
        <taxon>Streptococcus</taxon>
    </lineage>
</organism>
<dbReference type="EMBL" id="CP054153">
    <property type="protein sequence ID" value="QMI50512.1"/>
    <property type="molecule type" value="Genomic_DNA"/>
</dbReference>
<dbReference type="NCBIfam" id="NF041131">
    <property type="entry name" value="RicT_YaaT_fam"/>
    <property type="match status" value="1"/>
</dbReference>
<reference evidence="2 5" key="1">
    <citation type="submission" date="2014-04" db="EMBL/GenBank/DDBJ databases">
        <title>Variable characteristics of bacteriocin-producing Streptococcus salivarius strains isolated from Malaysian subjects.</title>
        <authorList>
            <person name="Philip K."/>
            <person name="Barbour A."/>
        </authorList>
    </citation>
    <scope>NUCLEOTIDE SEQUENCE [LARGE SCALE GENOMIC DNA]</scope>
    <source>
        <strain evidence="2 5">NU10</strain>
    </source>
</reference>
<evidence type="ECO:0000313" key="4">
    <source>
        <dbReference type="EMBL" id="TNF67946.1"/>
    </source>
</evidence>
<dbReference type="Proteomes" id="UP000308186">
    <property type="component" value="Unassembled WGS sequence"/>
</dbReference>
<proteinExistence type="predicted"/>
<name>A0A074J0G7_STRSL</name>
<protein>
    <submittedName>
        <fullName evidence="2">Signal peptidase II</fullName>
    </submittedName>
</protein>
<dbReference type="Proteomes" id="UP000516705">
    <property type="component" value="Chromosome"/>
</dbReference>
<gene>
    <name evidence="2" type="ORF">DL07_02445</name>
    <name evidence="4" type="ORF">FBF48_04525</name>
    <name evidence="3" type="ORF">HRE60_02270</name>
</gene>
<dbReference type="InterPro" id="IPR047767">
    <property type="entry name" value="PSP1-like"/>
</dbReference>
<accession>A0A074J0G7</accession>
<evidence type="ECO:0000313" key="5">
    <source>
        <dbReference type="Proteomes" id="UP000027855"/>
    </source>
</evidence>
<dbReference type="InterPro" id="IPR007557">
    <property type="entry name" value="PSP1_C"/>
</dbReference>
<sequence>MTEVIGIKFEETGTIEYVVPDRNYAKDDFVVVLDKKDKRLAQVVVENTNFPEVSLPTDLNRVEGLAGERDFARYDENLLKAEKSMSVVADLITQNQLDMKVVDIVFPLNSSYVLISFVAEKRVDFRQLLKDLAAYFKTRIELRQISSREESKIYGGLGPCGRALCCSSFLGEFPPVSIKMAKNQSLSLNSGKMNGVCGRLMCCLSYEDDFYRESKANYPDLGQEIETKDGKGQVVAIDVIAGTIKVVFEKGRAPLIYGVEEVQLNGKA</sequence>
<evidence type="ECO:0000313" key="7">
    <source>
        <dbReference type="Proteomes" id="UP000516705"/>
    </source>
</evidence>
<evidence type="ECO:0000313" key="2">
    <source>
        <dbReference type="EMBL" id="KEO45077.1"/>
    </source>
</evidence>
<dbReference type="PANTHER" id="PTHR43830">
    <property type="entry name" value="PROTEIN PSP1"/>
    <property type="match status" value="1"/>
</dbReference>
<dbReference type="PANTHER" id="PTHR43830:SF3">
    <property type="entry name" value="PROTEIN PSP1"/>
    <property type="match status" value="1"/>
</dbReference>
<dbReference type="EMBL" id="VDCW01000004">
    <property type="protein sequence ID" value="TNF67946.1"/>
    <property type="molecule type" value="Genomic_DNA"/>
</dbReference>
<reference evidence="4 6" key="2">
    <citation type="submission" date="2019-06" db="EMBL/GenBank/DDBJ databases">
        <title>Genome Announcement To Ensure Probiotic Safety of Streptococcus salivarius UBSS01.</title>
        <authorList>
            <person name="Sulthana A."/>
            <person name="Lakshmi S.G."/>
            <person name="Madempudi R.S."/>
        </authorList>
    </citation>
    <scope>NUCLEOTIDE SEQUENCE [LARGE SCALE GENOMIC DNA]</scope>
    <source>
        <strain evidence="4 6">UBSS01</strain>
    </source>
</reference>
<dbReference type="EMBL" id="JJMT01000014">
    <property type="protein sequence ID" value="KEO45077.1"/>
    <property type="molecule type" value="Genomic_DNA"/>
</dbReference>
<reference evidence="3 7" key="3">
    <citation type="journal article" date="2020" name="Microbiol. Resour. Announc.">
        <title>Complete Genome Sequence of Streptococcus salivarius DB-B5, a Novel Probiotic Candidate Isolated from the Supragingival Plaque of a Healthy Female Subject.</title>
        <authorList>
            <person name="Fields F.R."/>
            <person name="Li X."/>
            <person name="Navarre W.W."/>
            <person name="Naito M."/>
        </authorList>
    </citation>
    <scope>NUCLEOTIDE SEQUENCE [LARGE SCALE GENOMIC DNA]</scope>
    <source>
        <strain evidence="3 7">DB-B5</strain>
    </source>
</reference>
<dbReference type="Proteomes" id="UP000027855">
    <property type="component" value="Unassembled WGS sequence"/>
</dbReference>
<feature type="domain" description="PSP1 C-terminal" evidence="1">
    <location>
        <begin position="60"/>
        <end position="145"/>
    </location>
</feature>
<dbReference type="AlphaFoldDB" id="A0A074J0G7"/>
<dbReference type="Pfam" id="PF04468">
    <property type="entry name" value="PSP1"/>
    <property type="match status" value="1"/>
</dbReference>
<dbReference type="GO" id="GO:0005737">
    <property type="term" value="C:cytoplasm"/>
    <property type="evidence" value="ECO:0007669"/>
    <property type="project" value="TreeGrafter"/>
</dbReference>